<dbReference type="AlphaFoldDB" id="A0A2N7UBR3"/>
<dbReference type="OrthoDB" id="5346389at2"/>
<dbReference type="Gene3D" id="3.30.450.180">
    <property type="match status" value="1"/>
</dbReference>
<gene>
    <name evidence="2" type="ORF">C1H69_00820</name>
</gene>
<name>A0A2N7UBR3_9GAMM</name>
<keyword evidence="3" id="KW-1185">Reference proteome</keyword>
<comment type="caution">
    <text evidence="2">The sequence shown here is derived from an EMBL/GenBank/DDBJ whole genome shotgun (WGS) entry which is preliminary data.</text>
</comment>
<protein>
    <recommendedName>
        <fullName evidence="1">MmyB-like transcription regulator ligand binding domain-containing protein</fullName>
    </recommendedName>
</protein>
<dbReference type="Pfam" id="PF17765">
    <property type="entry name" value="MLTR_LBD"/>
    <property type="match status" value="1"/>
</dbReference>
<dbReference type="EMBL" id="PNRF01000002">
    <property type="protein sequence ID" value="PMR77888.1"/>
    <property type="molecule type" value="Genomic_DNA"/>
</dbReference>
<sequence length="121" mass="13891">MRRSPGTAGDVVIDELAGNEVVWKAQLDLAESVEARQLLVDWEVHARDCVAKLRLTQANYLDDPWFNELVEWLLSRSPEFTKWWDEHDVRLPHRGCEGLHEHPGVGRLSFDYAILQVAGSR</sequence>
<dbReference type="InterPro" id="IPR041413">
    <property type="entry name" value="MLTR_LBD"/>
</dbReference>
<dbReference type="PANTHER" id="PTHR35010">
    <property type="entry name" value="BLL4672 PROTEIN-RELATED"/>
    <property type="match status" value="1"/>
</dbReference>
<reference evidence="2 3" key="1">
    <citation type="submission" date="2018-01" db="EMBL/GenBank/DDBJ databases">
        <title>Halomonas endophytica sp. nov., isolated from storage liquid in the stems of Populus euphratica.</title>
        <authorList>
            <person name="Chen C."/>
        </authorList>
    </citation>
    <scope>NUCLEOTIDE SEQUENCE [LARGE SCALE GENOMIC DNA]</scope>
    <source>
        <strain evidence="2 3">MC28</strain>
    </source>
</reference>
<evidence type="ECO:0000313" key="2">
    <source>
        <dbReference type="EMBL" id="PMR77888.1"/>
    </source>
</evidence>
<feature type="domain" description="MmyB-like transcription regulator ligand binding" evidence="1">
    <location>
        <begin position="34"/>
        <end position="120"/>
    </location>
</feature>
<dbReference type="Proteomes" id="UP000235803">
    <property type="component" value="Unassembled WGS sequence"/>
</dbReference>
<evidence type="ECO:0000259" key="1">
    <source>
        <dbReference type="Pfam" id="PF17765"/>
    </source>
</evidence>
<organism evidence="2 3">
    <name type="scientific">Billgrantia endophytica</name>
    <dbReference type="NCBI Taxonomy" id="2033802"/>
    <lineage>
        <taxon>Bacteria</taxon>
        <taxon>Pseudomonadati</taxon>
        <taxon>Pseudomonadota</taxon>
        <taxon>Gammaproteobacteria</taxon>
        <taxon>Oceanospirillales</taxon>
        <taxon>Halomonadaceae</taxon>
        <taxon>Billgrantia</taxon>
    </lineage>
</organism>
<proteinExistence type="predicted"/>
<dbReference type="RefSeq" id="WP_102651527.1">
    <property type="nucleotide sequence ID" value="NZ_PNRF01000002.1"/>
</dbReference>
<evidence type="ECO:0000313" key="3">
    <source>
        <dbReference type="Proteomes" id="UP000235803"/>
    </source>
</evidence>
<accession>A0A2N7UBR3</accession>